<dbReference type="InterPro" id="IPR012334">
    <property type="entry name" value="Pectin_lyas_fold"/>
</dbReference>
<keyword evidence="4" id="KW-1185">Reference proteome</keyword>
<dbReference type="GO" id="GO:0004650">
    <property type="term" value="F:polygalacturonase activity"/>
    <property type="evidence" value="ECO:0007669"/>
    <property type="project" value="InterPro"/>
</dbReference>
<dbReference type="AlphaFoldDB" id="A0A6A6PD67"/>
<dbReference type="Gene3D" id="2.160.20.10">
    <property type="entry name" value="Single-stranded right-handed beta-helix, Pectin lyase-like"/>
    <property type="match status" value="2"/>
</dbReference>
<feature type="chain" id="PRO_5025419404" evidence="1">
    <location>
        <begin position="28"/>
        <end position="794"/>
    </location>
</feature>
<sequence>MIAFNAALFAALTFFTLLANPGTLVTGVPLSTSVSVPDPEVSVAASADAGSFWMADIERNGSPPFNGNGDYKIFRNVKDYGAGNGGDDTDAINQAISEGNRCGQNCDSSTTTPAIVYFPPGEYRVSKPIVQYYYTQLIGDANDLPVIKADASFEGMAVIDADPYENDGSNWYTNQNNFFRQIRNFVIDLTEMPMDRGAGIHWQVAQATSLQNIRFDMIEDGSENNKQQGIFMDNGSGGFMADLTFNGGNYGAFFGSQQFTTRNLTFNNCKTAIFMNWNWLWTLKSLNINHCGIGIDMSNSPENQTVGSVLLMDSTFTNTHIGVRTAFKRDPVTVPETGGSLLINNVDFGGAPIAVASDTDQAILGNSGVVKSWAQGRMYIGSNGERVQDMIEVPDVPQPLIGDNGVFERTKPQYEDLSASSFVHIKDQGAVGDGSTDDTAAIQSAIDSVADDQILYFDHGAYLITDTITINKNIKIVGEIWPMLLATGDGFADETSLKPMIKVGEDSTALAVEMQDLILGTQGPAPGCTLMQWNAASEQGQGALWDVHFRVGGYAGTNLQSDQCSKNPDVDHSDPNMNCVGAGLLLHTTGEASAYIENCWFWVSDHELDMADHNQIDIFNARGVLLESTGAVWLWGTASEHNVLYNYQLNGAQNVFMGHIQTETPYYQSNPDATKPFAPQQALADPDFSSFCSASGNDSASCKKSWGVRVMDSSDVLIYGAGLYSFFENYGQVCVGEQNCQTNMVSIEGDSDVSIFGLSTKAAVNMVTRDGESQALDADNRSNFCATLALWRAS</sequence>
<dbReference type="FunFam" id="2.160.20.10:FF:000023">
    <property type="entry name" value="Exo-beta-1,3-glucanase Exg0"/>
    <property type="match status" value="1"/>
</dbReference>
<dbReference type="InterPro" id="IPR011050">
    <property type="entry name" value="Pectin_lyase_fold/virulence"/>
</dbReference>
<dbReference type="InterPro" id="IPR039279">
    <property type="entry name" value="QRT3-like"/>
</dbReference>
<dbReference type="FunFam" id="2.160.20.10:FF:000026">
    <property type="entry name" value="Exo-beta-1,3-glucanase Exg0"/>
    <property type="match status" value="1"/>
</dbReference>
<dbReference type="PANTHER" id="PTHR33928">
    <property type="entry name" value="POLYGALACTURONASE QRT3"/>
    <property type="match status" value="1"/>
</dbReference>
<feature type="domain" description="Rhamnogalacturonase A/B/Epimerase-like pectate lyase" evidence="2">
    <location>
        <begin position="422"/>
        <end position="539"/>
    </location>
</feature>
<organism evidence="3 4">
    <name type="scientific">Lineolata rhizophorae</name>
    <dbReference type="NCBI Taxonomy" id="578093"/>
    <lineage>
        <taxon>Eukaryota</taxon>
        <taxon>Fungi</taxon>
        <taxon>Dikarya</taxon>
        <taxon>Ascomycota</taxon>
        <taxon>Pezizomycotina</taxon>
        <taxon>Dothideomycetes</taxon>
        <taxon>Dothideomycetes incertae sedis</taxon>
        <taxon>Lineolatales</taxon>
        <taxon>Lineolataceae</taxon>
        <taxon>Lineolata</taxon>
    </lineage>
</organism>
<proteinExistence type="predicted"/>
<dbReference type="EMBL" id="MU001670">
    <property type="protein sequence ID" value="KAF2461924.1"/>
    <property type="molecule type" value="Genomic_DNA"/>
</dbReference>
<protein>
    <submittedName>
        <fullName evidence="3">Exo-beta-1,3-glucanase Exg0</fullName>
    </submittedName>
</protein>
<dbReference type="PANTHER" id="PTHR33928:SF2">
    <property type="entry name" value="PECTATE LYASE SUPERFAMILY PROTEIN DOMAIN-CONTAINING PROTEIN-RELATED"/>
    <property type="match status" value="1"/>
</dbReference>
<evidence type="ECO:0000313" key="4">
    <source>
        <dbReference type="Proteomes" id="UP000799766"/>
    </source>
</evidence>
<dbReference type="CDD" id="cd23668">
    <property type="entry name" value="GH55_beta13glucanase-like"/>
    <property type="match status" value="1"/>
</dbReference>
<evidence type="ECO:0000313" key="3">
    <source>
        <dbReference type="EMBL" id="KAF2461924.1"/>
    </source>
</evidence>
<accession>A0A6A6PD67</accession>
<reference evidence="3" key="1">
    <citation type="journal article" date="2020" name="Stud. Mycol.">
        <title>101 Dothideomycetes genomes: a test case for predicting lifestyles and emergence of pathogens.</title>
        <authorList>
            <person name="Haridas S."/>
            <person name="Albert R."/>
            <person name="Binder M."/>
            <person name="Bloem J."/>
            <person name="Labutti K."/>
            <person name="Salamov A."/>
            <person name="Andreopoulos B."/>
            <person name="Baker S."/>
            <person name="Barry K."/>
            <person name="Bills G."/>
            <person name="Bluhm B."/>
            <person name="Cannon C."/>
            <person name="Castanera R."/>
            <person name="Culley D."/>
            <person name="Daum C."/>
            <person name="Ezra D."/>
            <person name="Gonzalez J."/>
            <person name="Henrissat B."/>
            <person name="Kuo A."/>
            <person name="Liang C."/>
            <person name="Lipzen A."/>
            <person name="Lutzoni F."/>
            <person name="Magnuson J."/>
            <person name="Mondo S."/>
            <person name="Nolan M."/>
            <person name="Ohm R."/>
            <person name="Pangilinan J."/>
            <person name="Park H.-J."/>
            <person name="Ramirez L."/>
            <person name="Alfaro M."/>
            <person name="Sun H."/>
            <person name="Tritt A."/>
            <person name="Yoshinaga Y."/>
            <person name="Zwiers L.-H."/>
            <person name="Turgeon B."/>
            <person name="Goodwin S."/>
            <person name="Spatafora J."/>
            <person name="Crous P."/>
            <person name="Grigoriev I."/>
        </authorList>
    </citation>
    <scope>NUCLEOTIDE SEQUENCE</scope>
    <source>
        <strain evidence="3">ATCC 16933</strain>
    </source>
</reference>
<dbReference type="Proteomes" id="UP000799766">
    <property type="component" value="Unassembled WGS sequence"/>
</dbReference>
<dbReference type="InterPro" id="IPR024535">
    <property type="entry name" value="RHGA/B-epi-like_pectate_lyase"/>
</dbReference>
<dbReference type="SUPFAM" id="SSF51126">
    <property type="entry name" value="Pectin lyase-like"/>
    <property type="match status" value="2"/>
</dbReference>
<evidence type="ECO:0000256" key="1">
    <source>
        <dbReference type="SAM" id="SignalP"/>
    </source>
</evidence>
<dbReference type="OrthoDB" id="1046782at2759"/>
<feature type="domain" description="Rhamnogalacturonase A/B/Epimerase-like pectate lyase" evidence="2">
    <location>
        <begin position="74"/>
        <end position="296"/>
    </location>
</feature>
<dbReference type="Pfam" id="PF12708">
    <property type="entry name" value="Pect-lyase_RHGA_epim"/>
    <property type="match status" value="2"/>
</dbReference>
<evidence type="ECO:0000259" key="2">
    <source>
        <dbReference type="Pfam" id="PF12708"/>
    </source>
</evidence>
<keyword evidence="1" id="KW-0732">Signal</keyword>
<name>A0A6A6PD67_9PEZI</name>
<gene>
    <name evidence="3" type="ORF">BDY21DRAFT_383029</name>
</gene>
<feature type="signal peptide" evidence="1">
    <location>
        <begin position="1"/>
        <end position="27"/>
    </location>
</feature>